<protein>
    <submittedName>
        <fullName evidence="1">Uncharacterized protein</fullName>
    </submittedName>
</protein>
<dbReference type="AlphaFoldDB" id="E4U0N4"/>
<organism evidence="1 2">
    <name type="scientific">Sulfuricurvum kujiense (strain ATCC BAA-921 / DSM 16994 / JCM 11577 / YK-1)</name>
    <dbReference type="NCBI Taxonomy" id="709032"/>
    <lineage>
        <taxon>Bacteria</taxon>
        <taxon>Pseudomonadati</taxon>
        <taxon>Campylobacterota</taxon>
        <taxon>Epsilonproteobacteria</taxon>
        <taxon>Campylobacterales</taxon>
        <taxon>Sulfurimonadaceae</taxon>
        <taxon>Sulfuricurvum</taxon>
    </lineage>
</organism>
<name>E4U0N4_SULKY</name>
<accession>E4U0N4</accession>
<dbReference type="RefSeq" id="WP_013460548.1">
    <property type="nucleotide sequence ID" value="NC_014762.1"/>
</dbReference>
<evidence type="ECO:0000313" key="2">
    <source>
        <dbReference type="Proteomes" id="UP000008721"/>
    </source>
</evidence>
<dbReference type="KEGG" id="sku:Sulku_1690"/>
<dbReference type="EMBL" id="CP002355">
    <property type="protein sequence ID" value="ADR34351.1"/>
    <property type="molecule type" value="Genomic_DNA"/>
</dbReference>
<dbReference type="STRING" id="709032.Sulku_1690"/>
<proteinExistence type="predicted"/>
<dbReference type="HOGENOM" id="CLU_2208704_0_0_7"/>
<keyword evidence="2" id="KW-1185">Reference proteome</keyword>
<evidence type="ECO:0000313" key="1">
    <source>
        <dbReference type="EMBL" id="ADR34351.1"/>
    </source>
</evidence>
<gene>
    <name evidence="1" type="ordered locus">Sulku_1690</name>
</gene>
<dbReference type="Proteomes" id="UP000008721">
    <property type="component" value="Chromosome"/>
</dbReference>
<reference evidence="1 2" key="1">
    <citation type="journal article" date="2012" name="Stand. Genomic Sci.">
        <title>Complete genome sequence of the sulfur compounds oxidizing chemolithoautotroph Sulfuricurvum kujiense type strain (YK-1(T)).</title>
        <authorList>
            <person name="Han C."/>
            <person name="Kotsyurbenko O."/>
            <person name="Chertkov O."/>
            <person name="Held B."/>
            <person name="Lapidus A."/>
            <person name="Nolan M."/>
            <person name="Lucas S."/>
            <person name="Hammon N."/>
            <person name="Deshpande S."/>
            <person name="Cheng J.F."/>
            <person name="Tapia R."/>
            <person name="Goodwin L.A."/>
            <person name="Pitluck S."/>
            <person name="Liolios K."/>
            <person name="Pagani I."/>
            <person name="Ivanova N."/>
            <person name="Mavromatis K."/>
            <person name="Mikhailova N."/>
            <person name="Pati A."/>
            <person name="Chen A."/>
            <person name="Palaniappan K."/>
            <person name="Land M."/>
            <person name="Hauser L."/>
            <person name="Chang Y.J."/>
            <person name="Jeffries C.D."/>
            <person name="Brambilla E.M."/>
            <person name="Rohde M."/>
            <person name="Spring S."/>
            <person name="Sikorski J."/>
            <person name="Goker M."/>
            <person name="Woyke T."/>
            <person name="Bristow J."/>
            <person name="Eisen J.A."/>
            <person name="Markowitz V."/>
            <person name="Hugenholtz P."/>
            <person name="Kyrpides N.C."/>
            <person name="Klenk H.P."/>
            <person name="Detter J.C."/>
        </authorList>
    </citation>
    <scope>NUCLEOTIDE SEQUENCE [LARGE SCALE GENOMIC DNA]</scope>
    <source>
        <strain evidence="2">ATCC BAA-921 / DSM 16994 / JCM 11577 / YK-1</strain>
    </source>
</reference>
<sequence length="107" mass="13165">MTKVERELLGKRISNIIKQSKEDWQELKEQIYAQGYQSYYTCQKQFEYPIKMLIRKLSPDEAQLLINEWKSRRERIQFDNDEDYLKRYEAYIMEELVSRASKATYYM</sequence>